<feature type="region of interest" description="Disordered" evidence="1">
    <location>
        <begin position="162"/>
        <end position="192"/>
    </location>
</feature>
<accession>A0A8H6M597</accession>
<dbReference type="Proteomes" id="UP000521943">
    <property type="component" value="Unassembled WGS sequence"/>
</dbReference>
<evidence type="ECO:0000256" key="1">
    <source>
        <dbReference type="SAM" id="MobiDB-lite"/>
    </source>
</evidence>
<dbReference type="OrthoDB" id="10614202at2759"/>
<feature type="region of interest" description="Disordered" evidence="1">
    <location>
        <begin position="62"/>
        <end position="109"/>
    </location>
</feature>
<dbReference type="AlphaFoldDB" id="A0A8H6M597"/>
<protein>
    <submittedName>
        <fullName evidence="2">Uncharacterized protein</fullName>
    </submittedName>
</protein>
<reference evidence="2 3" key="1">
    <citation type="submission" date="2020-07" db="EMBL/GenBank/DDBJ databases">
        <title>Comparative genomics of pyrophilous fungi reveals a link between fire events and developmental genes.</title>
        <authorList>
            <consortium name="DOE Joint Genome Institute"/>
            <person name="Steindorff A.S."/>
            <person name="Carver A."/>
            <person name="Calhoun S."/>
            <person name="Stillman K."/>
            <person name="Liu H."/>
            <person name="Lipzen A."/>
            <person name="Pangilinan J."/>
            <person name="Labutti K."/>
            <person name="Bruns T.D."/>
            <person name="Grigoriev I.V."/>
        </authorList>
    </citation>
    <scope>NUCLEOTIDE SEQUENCE [LARGE SCALE GENOMIC DNA]</scope>
    <source>
        <strain evidence="2 3">CBS 144469</strain>
    </source>
</reference>
<evidence type="ECO:0000313" key="2">
    <source>
        <dbReference type="EMBL" id="KAF6753574.1"/>
    </source>
</evidence>
<sequence>MAGHVTASSFPSHSCIALTCVRRRGAAVLSLEVTSRRSRGVEPKGGFEDDDGLSVSTVVPHELESIEEEDKNHEVDLEKMTEERDRDRREAEAEAAQAGGLNDEPIRTGRLHTPELLSTSTAACETEEVQEQSVHLTVQASAVVVLTGTLKVQHTAAQSMISGSEKKVEQLEALQPGVGRSRAHTHRRGEGG</sequence>
<feature type="compositionally biased region" description="Basic residues" evidence="1">
    <location>
        <begin position="181"/>
        <end position="192"/>
    </location>
</feature>
<dbReference type="EMBL" id="JACGCI010000038">
    <property type="protein sequence ID" value="KAF6753574.1"/>
    <property type="molecule type" value="Genomic_DNA"/>
</dbReference>
<name>A0A8H6M597_9AGAR</name>
<keyword evidence="3" id="KW-1185">Reference proteome</keyword>
<evidence type="ECO:0000313" key="3">
    <source>
        <dbReference type="Proteomes" id="UP000521943"/>
    </source>
</evidence>
<organism evidence="2 3">
    <name type="scientific">Ephemerocybe angulata</name>
    <dbReference type="NCBI Taxonomy" id="980116"/>
    <lineage>
        <taxon>Eukaryota</taxon>
        <taxon>Fungi</taxon>
        <taxon>Dikarya</taxon>
        <taxon>Basidiomycota</taxon>
        <taxon>Agaricomycotina</taxon>
        <taxon>Agaricomycetes</taxon>
        <taxon>Agaricomycetidae</taxon>
        <taxon>Agaricales</taxon>
        <taxon>Agaricineae</taxon>
        <taxon>Psathyrellaceae</taxon>
        <taxon>Ephemerocybe</taxon>
    </lineage>
</organism>
<feature type="compositionally biased region" description="Basic and acidic residues" evidence="1">
    <location>
        <begin position="70"/>
        <end position="92"/>
    </location>
</feature>
<gene>
    <name evidence="2" type="ORF">DFP72DRAFT_848864</name>
</gene>
<proteinExistence type="predicted"/>
<comment type="caution">
    <text evidence="2">The sequence shown here is derived from an EMBL/GenBank/DDBJ whole genome shotgun (WGS) entry which is preliminary data.</text>
</comment>